<reference evidence="1 2" key="1">
    <citation type="submission" date="2016-11" db="EMBL/GenBank/DDBJ databases">
        <authorList>
            <person name="Jaros S."/>
            <person name="Januszkiewicz K."/>
            <person name="Wedrychowicz H."/>
        </authorList>
    </citation>
    <scope>NUCLEOTIDE SEQUENCE [LARGE SCALE GENOMIC DNA]</scope>
    <source>
        <strain evidence="1 2">DSM 24574</strain>
    </source>
</reference>
<proteinExistence type="predicted"/>
<keyword evidence="2" id="KW-1185">Reference proteome</keyword>
<dbReference type="AlphaFoldDB" id="A0A1M5XJU5"/>
<gene>
    <name evidence="1" type="ORF">SAMN04488109_6656</name>
</gene>
<dbReference type="EMBL" id="FQWQ01000006">
    <property type="protein sequence ID" value="SHI00145.1"/>
    <property type="molecule type" value="Genomic_DNA"/>
</dbReference>
<dbReference type="STRING" id="947013.SAMN04488109_6656"/>
<name>A0A1M5XJU5_9BACT</name>
<organism evidence="1 2">
    <name type="scientific">Chryseolinea serpens</name>
    <dbReference type="NCBI Taxonomy" id="947013"/>
    <lineage>
        <taxon>Bacteria</taxon>
        <taxon>Pseudomonadati</taxon>
        <taxon>Bacteroidota</taxon>
        <taxon>Cytophagia</taxon>
        <taxon>Cytophagales</taxon>
        <taxon>Fulvivirgaceae</taxon>
        <taxon>Chryseolinea</taxon>
    </lineage>
</organism>
<sequence>MLLATLFSCQTGKNKNVALYNADSLITTQVAYLSEHKARLHKITKLGGKESEAATVPKSVKDWENELDIFRELASVNKPVNRRLYAVERSSDVKSNLEVKSFIGQPEPGKKEVEMPVKYLKVFYQNTPDNIRKIEAQYDESNALYTGSRFLKMEFQQVYNKTVLTSYSITGGQKIFMGDSVSYDISAFVTIPN</sequence>
<evidence type="ECO:0000313" key="1">
    <source>
        <dbReference type="EMBL" id="SHI00145.1"/>
    </source>
</evidence>
<evidence type="ECO:0000313" key="2">
    <source>
        <dbReference type="Proteomes" id="UP000184212"/>
    </source>
</evidence>
<protein>
    <submittedName>
        <fullName evidence="1">Uncharacterized protein</fullName>
    </submittedName>
</protein>
<accession>A0A1M5XJU5</accession>
<dbReference type="Proteomes" id="UP000184212">
    <property type="component" value="Unassembled WGS sequence"/>
</dbReference>